<accession>A0AAE1RZ27</accession>
<protein>
    <submittedName>
        <fullName evidence="2">Uncharacterized protein</fullName>
    </submittedName>
</protein>
<keyword evidence="3" id="KW-1185">Reference proteome</keyword>
<reference evidence="2" key="1">
    <citation type="submission" date="2023-12" db="EMBL/GenBank/DDBJ databases">
        <title>Genome assembly of Anisodus tanguticus.</title>
        <authorList>
            <person name="Wang Y.-J."/>
        </authorList>
    </citation>
    <scope>NUCLEOTIDE SEQUENCE</scope>
    <source>
        <strain evidence="2">KB-2021</strain>
        <tissue evidence="2">Leaf</tissue>
    </source>
</reference>
<sequence length="148" mass="16853">MANFFSLGGGSSSQQQQQEISNSHRTNNNNSVPTEISPESWFLYRNDHNQEIPTTYKCFELWQSGTTPQHQPEQHQQQHQFRHPIYPLQDLYSTAVGFGVGTSRSGFDISSGDQKRDYTVSDRPSTFMTKILDPVESLLKGGIRIICR</sequence>
<evidence type="ECO:0000313" key="3">
    <source>
        <dbReference type="Proteomes" id="UP001291623"/>
    </source>
</evidence>
<evidence type="ECO:0000256" key="1">
    <source>
        <dbReference type="SAM" id="MobiDB-lite"/>
    </source>
</evidence>
<feature type="compositionally biased region" description="Polar residues" evidence="1">
    <location>
        <begin position="19"/>
        <end position="34"/>
    </location>
</feature>
<evidence type="ECO:0000313" key="2">
    <source>
        <dbReference type="EMBL" id="KAK4360523.1"/>
    </source>
</evidence>
<name>A0AAE1RZ27_9SOLA</name>
<organism evidence="2 3">
    <name type="scientific">Anisodus tanguticus</name>
    <dbReference type="NCBI Taxonomy" id="243964"/>
    <lineage>
        <taxon>Eukaryota</taxon>
        <taxon>Viridiplantae</taxon>
        <taxon>Streptophyta</taxon>
        <taxon>Embryophyta</taxon>
        <taxon>Tracheophyta</taxon>
        <taxon>Spermatophyta</taxon>
        <taxon>Magnoliopsida</taxon>
        <taxon>eudicotyledons</taxon>
        <taxon>Gunneridae</taxon>
        <taxon>Pentapetalae</taxon>
        <taxon>asterids</taxon>
        <taxon>lamiids</taxon>
        <taxon>Solanales</taxon>
        <taxon>Solanaceae</taxon>
        <taxon>Solanoideae</taxon>
        <taxon>Hyoscyameae</taxon>
        <taxon>Anisodus</taxon>
    </lineage>
</organism>
<gene>
    <name evidence="2" type="ORF">RND71_019475</name>
</gene>
<comment type="caution">
    <text evidence="2">The sequence shown here is derived from an EMBL/GenBank/DDBJ whole genome shotgun (WGS) entry which is preliminary data.</text>
</comment>
<proteinExistence type="predicted"/>
<dbReference type="AlphaFoldDB" id="A0AAE1RZ27"/>
<dbReference type="Proteomes" id="UP001291623">
    <property type="component" value="Unassembled WGS sequence"/>
</dbReference>
<dbReference type="EMBL" id="JAVYJV010000010">
    <property type="protein sequence ID" value="KAK4360523.1"/>
    <property type="molecule type" value="Genomic_DNA"/>
</dbReference>
<feature type="region of interest" description="Disordered" evidence="1">
    <location>
        <begin position="1"/>
        <end position="34"/>
    </location>
</feature>